<feature type="region of interest" description="Disordered" evidence="2">
    <location>
        <begin position="119"/>
        <end position="154"/>
    </location>
</feature>
<dbReference type="PROSITE" id="PS00028">
    <property type="entry name" value="ZINC_FINGER_C2H2_1"/>
    <property type="match status" value="1"/>
</dbReference>
<dbReference type="AlphaFoldDB" id="A0A8X6R5B3"/>
<keyword evidence="5" id="KW-1185">Reference proteome</keyword>
<dbReference type="EMBL" id="BMAW01040893">
    <property type="protein sequence ID" value="GFU61411.1"/>
    <property type="molecule type" value="Genomic_DNA"/>
</dbReference>
<keyword evidence="1" id="KW-0862">Zinc</keyword>
<protein>
    <recommendedName>
        <fullName evidence="3">C2H2-type domain-containing protein</fullName>
    </recommendedName>
</protein>
<feature type="domain" description="C2H2-type" evidence="3">
    <location>
        <begin position="3"/>
        <end position="31"/>
    </location>
</feature>
<dbReference type="Proteomes" id="UP000887013">
    <property type="component" value="Unassembled WGS sequence"/>
</dbReference>
<evidence type="ECO:0000256" key="1">
    <source>
        <dbReference type="PROSITE-ProRule" id="PRU00042"/>
    </source>
</evidence>
<reference evidence="4" key="1">
    <citation type="submission" date="2020-08" db="EMBL/GenBank/DDBJ databases">
        <title>Multicomponent nature underlies the extraordinary mechanical properties of spider dragline silk.</title>
        <authorList>
            <person name="Kono N."/>
            <person name="Nakamura H."/>
            <person name="Mori M."/>
            <person name="Yoshida Y."/>
            <person name="Ohtoshi R."/>
            <person name="Malay A.D."/>
            <person name="Moran D.A.P."/>
            <person name="Tomita M."/>
            <person name="Numata K."/>
            <person name="Arakawa K."/>
        </authorList>
    </citation>
    <scope>NUCLEOTIDE SEQUENCE</scope>
</reference>
<dbReference type="InterPro" id="IPR013087">
    <property type="entry name" value="Znf_C2H2_type"/>
</dbReference>
<dbReference type="GO" id="GO:0008270">
    <property type="term" value="F:zinc ion binding"/>
    <property type="evidence" value="ECO:0007669"/>
    <property type="project" value="UniProtKB-KW"/>
</dbReference>
<proteinExistence type="predicted"/>
<sequence length="192" mass="22361">MVYKCYYCNVEFTDIEHYLRHKYITHNAQELFRPTSDDELTWNSFFESFEAWSRREFAILSTTRSTSHSEYLEKTGAGCSSPNQAQFSNFKTVFASESYSEESETKRLKSKSSGKFCNDKTPVIEQDHDQKKTSGYPTAEKTSSSTHTDEKLYPYSYGTGTIRDNERCLPNEISLSTFRYHRRPFQTGKKTT</sequence>
<keyword evidence="1" id="KW-0479">Metal-binding</keyword>
<gene>
    <name evidence="4" type="ORF">NPIL_605551</name>
</gene>
<evidence type="ECO:0000313" key="4">
    <source>
        <dbReference type="EMBL" id="GFU61411.1"/>
    </source>
</evidence>
<name>A0A8X6R5B3_NEPPI</name>
<comment type="caution">
    <text evidence="4">The sequence shown here is derived from an EMBL/GenBank/DDBJ whole genome shotgun (WGS) entry which is preliminary data.</text>
</comment>
<dbReference type="PROSITE" id="PS50157">
    <property type="entry name" value="ZINC_FINGER_C2H2_2"/>
    <property type="match status" value="1"/>
</dbReference>
<evidence type="ECO:0000256" key="2">
    <source>
        <dbReference type="SAM" id="MobiDB-lite"/>
    </source>
</evidence>
<feature type="compositionally biased region" description="Polar residues" evidence="2">
    <location>
        <begin position="133"/>
        <end position="146"/>
    </location>
</feature>
<organism evidence="4 5">
    <name type="scientific">Nephila pilipes</name>
    <name type="common">Giant wood spider</name>
    <name type="synonym">Nephila maculata</name>
    <dbReference type="NCBI Taxonomy" id="299642"/>
    <lineage>
        <taxon>Eukaryota</taxon>
        <taxon>Metazoa</taxon>
        <taxon>Ecdysozoa</taxon>
        <taxon>Arthropoda</taxon>
        <taxon>Chelicerata</taxon>
        <taxon>Arachnida</taxon>
        <taxon>Araneae</taxon>
        <taxon>Araneomorphae</taxon>
        <taxon>Entelegynae</taxon>
        <taxon>Araneoidea</taxon>
        <taxon>Nephilidae</taxon>
        <taxon>Nephila</taxon>
    </lineage>
</organism>
<keyword evidence="1" id="KW-0863">Zinc-finger</keyword>
<evidence type="ECO:0000313" key="5">
    <source>
        <dbReference type="Proteomes" id="UP000887013"/>
    </source>
</evidence>
<accession>A0A8X6R5B3</accession>
<evidence type="ECO:0000259" key="3">
    <source>
        <dbReference type="PROSITE" id="PS50157"/>
    </source>
</evidence>